<keyword evidence="4" id="KW-1185">Reference proteome</keyword>
<feature type="region of interest" description="Disordered" evidence="2">
    <location>
        <begin position="32"/>
        <end position="62"/>
    </location>
</feature>
<comment type="caution">
    <text evidence="3">The sequence shown here is derived from an EMBL/GenBank/DDBJ whole genome shotgun (WGS) entry which is preliminary data.</text>
</comment>
<evidence type="ECO:0000256" key="1">
    <source>
        <dbReference type="ARBA" id="ARBA00022801"/>
    </source>
</evidence>
<dbReference type="Pfam" id="PF14022">
    <property type="entry name" value="DUF4238"/>
    <property type="match status" value="1"/>
</dbReference>
<dbReference type="InterPro" id="IPR010905">
    <property type="entry name" value="Glyco_hydro_88"/>
</dbReference>
<dbReference type="Proteomes" id="UP000722485">
    <property type="component" value="Unassembled WGS sequence"/>
</dbReference>
<dbReference type="InterPro" id="IPR052043">
    <property type="entry name" value="PolySaccharide_Degr_Enz"/>
</dbReference>
<dbReference type="EMBL" id="JAANBB010000145">
    <property type="protein sequence ID" value="KAF7548538.1"/>
    <property type="molecule type" value="Genomic_DNA"/>
</dbReference>
<evidence type="ECO:0000313" key="3">
    <source>
        <dbReference type="EMBL" id="KAF7548538.1"/>
    </source>
</evidence>
<dbReference type="GO" id="GO:0005975">
    <property type="term" value="P:carbohydrate metabolic process"/>
    <property type="evidence" value="ECO:0007669"/>
    <property type="project" value="InterPro"/>
</dbReference>
<proteinExistence type="predicted"/>
<evidence type="ECO:0000256" key="2">
    <source>
        <dbReference type="SAM" id="MobiDB-lite"/>
    </source>
</evidence>
<dbReference type="PANTHER" id="PTHR33886:SF9">
    <property type="entry name" value="UNSATURATED RHAMNOGALACTURONAN HYDROLASE (EUROFUNG)"/>
    <property type="match status" value="1"/>
</dbReference>
<dbReference type="OrthoDB" id="5340163at2759"/>
<dbReference type="InterPro" id="IPR012341">
    <property type="entry name" value="6hp_glycosidase-like_sf"/>
</dbReference>
<dbReference type="InterPro" id="IPR008928">
    <property type="entry name" value="6-hairpin_glycosidase_sf"/>
</dbReference>
<sequence length="1301" mass="149945">MAGSNPAQDTASQYHHFVPQFILRNYAHNFESKDLQEPEGPGVQGKTRKRNKKRRIGYDKSNLKKYPGDKVVNNINLLRTPYEIDESPVKRILGQSDMYRDKAMATKKEQHEVEEMFSQIESRVQPAFRKIIKAFDDGEKAVCLVRTEKDLIRKFLFLLKYRGSDFHLRFHHEDIESYSANDKDLFSQYMRDHGFTRPIQVWLQGLKTIMALEMDTSQEWESEICNKMYRGDAEWLIMHVGMMYLAICTPSSTSDEFILTDRSYNVFEGPNHCAQDVTTGKVYETAHANFHEFVPISPKLMLVLRSSLLPVPEEDQNPVIRESRDRMRYTAVDDIFGPDTKSSLEDLPINKPRNSYSRIVNGQVIRVEGENCCYKKDDKFYFQFFPLNTGHIKKINRILLENSEDCSRIIFGTQESFFRTLESYMTEFKVVMGSNAERMIEHLQQLDVLMKAMGSTKTSQWIRRQNPPILDGEIQEKKLSDYRRYMEGDISVDDSFFRTHEALSSDSPTQFHKDWEQSGRMDRLRFNINSWSLQCGVDEEIRARNRILLTEMYKRLPPPRFWLYVKRVRMMVLSPEHMLRTVQPLVELCTNPTFRDGPEDIFGQVHAYVRPTRLNHLVYSTVMNDIDIKCNPDLNRWQPATSMMNELRRTARLEIYVLKIPGIEEIEQLAVVSEKLVVEQQVYRGLELDTPWLSDEDMIEIFTRLMKPSIASIGVSSGSLDSATEECLNISMRAPDKPGKLACVAKIEPGKFKGEPRYLTWMADSQIQHGVEPTLAYTVSAYYSGVLLAYERTGKQKYLDYVKYGIDILLYPELDGSILMYNNSNSIDDIRVGHSFLDIYKATGEEIYKTAAQHLRDQIDRTGRTPDGGFYHRYPAYIDQMWLDGIYMLDVFYARWTHEFEPNNKTAWDDIALQFDLIDAGTRSEKRTNGLPLHGFDFSKTQIWADPVTGASPHVWGRAVGWYIMALVETIEYFPKKHAGRKRLLGYLQSLAKAIVAAQDETTKGWWLVMDPGLEGRSGNYIESSGSGMFVYGLLKAHRLGFIKGKRYLRAALDGYELMTSTFASPRGRDGSLAYEWTVQTGSLSSNGTFEYYASMPLFENDLKGGDDMIVLDEVPKLNLFCAPAIQANSHDDVDIQQGIYDDLPGYSQREYLWLNHAFDLPLQFELNPGFPLLTPQLHNCAHSAVQQDGTQFPSAPRFPSPAGFEASPASLDPQISTLSSDSAYALMPTLQSCSDCRTKMSSQRLKNHRKGCHMVFKHKKDQQRHWEQVCQKAGKLLNPFRCCCNEEVRGWDRFMRHLNR</sequence>
<reference evidence="3" key="1">
    <citation type="submission" date="2020-03" db="EMBL/GenBank/DDBJ databases">
        <title>Draft Genome Sequence of Cylindrodendrum hubeiense.</title>
        <authorList>
            <person name="Buettner E."/>
            <person name="Kellner H."/>
        </authorList>
    </citation>
    <scope>NUCLEOTIDE SEQUENCE</scope>
    <source>
        <strain evidence="3">IHI 201604</strain>
    </source>
</reference>
<dbReference type="GO" id="GO:0016787">
    <property type="term" value="F:hydrolase activity"/>
    <property type="evidence" value="ECO:0007669"/>
    <property type="project" value="UniProtKB-KW"/>
</dbReference>
<dbReference type="Pfam" id="PF07470">
    <property type="entry name" value="Glyco_hydro_88"/>
    <property type="match status" value="1"/>
</dbReference>
<protein>
    <submittedName>
        <fullName evidence="3">Uncharacterized protein</fullName>
    </submittedName>
</protein>
<dbReference type="Gene3D" id="1.50.10.10">
    <property type="match status" value="1"/>
</dbReference>
<organism evidence="3 4">
    <name type="scientific">Cylindrodendrum hubeiense</name>
    <dbReference type="NCBI Taxonomy" id="595255"/>
    <lineage>
        <taxon>Eukaryota</taxon>
        <taxon>Fungi</taxon>
        <taxon>Dikarya</taxon>
        <taxon>Ascomycota</taxon>
        <taxon>Pezizomycotina</taxon>
        <taxon>Sordariomycetes</taxon>
        <taxon>Hypocreomycetidae</taxon>
        <taxon>Hypocreales</taxon>
        <taxon>Nectriaceae</taxon>
        <taxon>Cylindrodendrum</taxon>
    </lineage>
</organism>
<dbReference type="InterPro" id="IPR025332">
    <property type="entry name" value="DUF4238"/>
</dbReference>
<accession>A0A9P5LG77</accession>
<feature type="compositionally biased region" description="Basic residues" evidence="2">
    <location>
        <begin position="46"/>
        <end position="55"/>
    </location>
</feature>
<keyword evidence="1" id="KW-0378">Hydrolase</keyword>
<name>A0A9P5LG77_9HYPO</name>
<dbReference type="SUPFAM" id="SSF48208">
    <property type="entry name" value="Six-hairpin glycosidases"/>
    <property type="match status" value="1"/>
</dbReference>
<gene>
    <name evidence="3" type="ORF">G7Z17_g6997</name>
</gene>
<dbReference type="PANTHER" id="PTHR33886">
    <property type="entry name" value="UNSATURATED RHAMNOGALACTURONAN HYDROLASE (EUROFUNG)"/>
    <property type="match status" value="1"/>
</dbReference>
<evidence type="ECO:0000313" key="4">
    <source>
        <dbReference type="Proteomes" id="UP000722485"/>
    </source>
</evidence>